<feature type="coiled-coil region" evidence="9">
    <location>
        <begin position="112"/>
        <end position="162"/>
    </location>
</feature>
<evidence type="ECO:0000313" key="11">
    <source>
        <dbReference type="EMBL" id="GAA4261352.1"/>
    </source>
</evidence>
<protein>
    <recommendedName>
        <fullName evidence="2">histidine kinase</fullName>
        <ecNumber evidence="2">2.7.13.3</ecNumber>
    </recommendedName>
</protein>
<dbReference type="PANTHER" id="PTHR24421:SF10">
    <property type="entry name" value="NITRATE_NITRITE SENSOR PROTEIN NARQ"/>
    <property type="match status" value="1"/>
</dbReference>
<proteinExistence type="predicted"/>
<evidence type="ECO:0000256" key="7">
    <source>
        <dbReference type="ARBA" id="ARBA00022840"/>
    </source>
</evidence>
<keyword evidence="4" id="KW-0808">Transferase</keyword>
<evidence type="ECO:0000256" key="8">
    <source>
        <dbReference type="ARBA" id="ARBA00023012"/>
    </source>
</evidence>
<reference evidence="12" key="1">
    <citation type="journal article" date="2019" name="Int. J. Syst. Evol. Microbiol.">
        <title>The Global Catalogue of Microorganisms (GCM) 10K type strain sequencing project: providing services to taxonomists for standard genome sequencing and annotation.</title>
        <authorList>
            <consortium name="The Broad Institute Genomics Platform"/>
            <consortium name="The Broad Institute Genome Sequencing Center for Infectious Disease"/>
            <person name="Wu L."/>
            <person name="Ma J."/>
        </authorList>
    </citation>
    <scope>NUCLEOTIDE SEQUENCE [LARGE SCALE GENOMIC DNA]</scope>
    <source>
        <strain evidence="12">JCM 17441</strain>
    </source>
</reference>
<evidence type="ECO:0000256" key="3">
    <source>
        <dbReference type="ARBA" id="ARBA00022553"/>
    </source>
</evidence>
<dbReference type="PANTHER" id="PTHR24421">
    <property type="entry name" value="NITRATE/NITRITE SENSOR PROTEIN NARX-RELATED"/>
    <property type="match status" value="1"/>
</dbReference>
<dbReference type="InterPro" id="IPR003594">
    <property type="entry name" value="HATPase_dom"/>
</dbReference>
<comment type="catalytic activity">
    <reaction evidence="1">
        <text>ATP + protein L-histidine = ADP + protein N-phospho-L-histidine.</text>
        <dbReference type="EC" id="2.7.13.3"/>
    </reaction>
</comment>
<dbReference type="InterPro" id="IPR011712">
    <property type="entry name" value="Sig_transdc_His_kin_sub3_dim/P"/>
</dbReference>
<keyword evidence="12" id="KW-1185">Reference proteome</keyword>
<dbReference type="InterPro" id="IPR050482">
    <property type="entry name" value="Sensor_HK_TwoCompSys"/>
</dbReference>
<dbReference type="EMBL" id="BAABAT010000045">
    <property type="protein sequence ID" value="GAA4261352.1"/>
    <property type="molecule type" value="Genomic_DNA"/>
</dbReference>
<dbReference type="Pfam" id="PF02518">
    <property type="entry name" value="HATPase_c"/>
    <property type="match status" value="1"/>
</dbReference>
<comment type="caution">
    <text evidence="11">The sequence shown here is derived from an EMBL/GenBank/DDBJ whole genome shotgun (WGS) entry which is preliminary data.</text>
</comment>
<dbReference type="SMART" id="SM00387">
    <property type="entry name" value="HATPase_c"/>
    <property type="match status" value="1"/>
</dbReference>
<evidence type="ECO:0000313" key="12">
    <source>
        <dbReference type="Proteomes" id="UP001500620"/>
    </source>
</evidence>
<keyword evidence="3" id="KW-0597">Phosphoprotein</keyword>
<accession>A0ABP8DQ04</accession>
<keyword evidence="5" id="KW-0547">Nucleotide-binding</keyword>
<evidence type="ECO:0000256" key="5">
    <source>
        <dbReference type="ARBA" id="ARBA00022741"/>
    </source>
</evidence>
<dbReference type="CDD" id="cd16917">
    <property type="entry name" value="HATPase_UhpB-NarQ-NarX-like"/>
    <property type="match status" value="1"/>
</dbReference>
<sequence length="321" mass="34055">MLAAWLPREVGFPSGAEDRLADLAALTATAIANAAARDRLRRVADEQEALRRVATLVARGVGPNLVFAAVAQEVGARIWGAIGVASRRERLPSDTEQRMLEYTDLITQAIANAEARSELAEARARLIAVADETRRRIERDLHDGAQQRLVSLALQVRRAQAEFGEELDNIATGLTGAMDDLRELARGIHPATLTESGLRPALKALARRSSVPVELDVRTSARLPEPIEVSAYYVVAEALTNVAKHAQASVATVTVETADEVLRVSVRDDGVGGANLTGGTGLAGLKDRVEALGGRLFLDSPPGAGTALRAEFPLANGVAVT</sequence>
<organism evidence="11 12">
    <name type="scientific">Dactylosporangium darangshiense</name>
    <dbReference type="NCBI Taxonomy" id="579108"/>
    <lineage>
        <taxon>Bacteria</taxon>
        <taxon>Bacillati</taxon>
        <taxon>Actinomycetota</taxon>
        <taxon>Actinomycetes</taxon>
        <taxon>Micromonosporales</taxon>
        <taxon>Micromonosporaceae</taxon>
        <taxon>Dactylosporangium</taxon>
    </lineage>
</organism>
<name>A0ABP8DQ04_9ACTN</name>
<dbReference type="Proteomes" id="UP001500620">
    <property type="component" value="Unassembled WGS sequence"/>
</dbReference>
<evidence type="ECO:0000259" key="10">
    <source>
        <dbReference type="SMART" id="SM00387"/>
    </source>
</evidence>
<dbReference type="InterPro" id="IPR036890">
    <property type="entry name" value="HATPase_C_sf"/>
</dbReference>
<keyword evidence="7" id="KW-0067">ATP-binding</keyword>
<evidence type="ECO:0000256" key="1">
    <source>
        <dbReference type="ARBA" id="ARBA00000085"/>
    </source>
</evidence>
<dbReference type="Pfam" id="PF07730">
    <property type="entry name" value="HisKA_3"/>
    <property type="match status" value="1"/>
</dbReference>
<dbReference type="Gene3D" id="1.20.5.1930">
    <property type="match status" value="1"/>
</dbReference>
<dbReference type="EC" id="2.7.13.3" evidence="2"/>
<gene>
    <name evidence="11" type="ORF">GCM10022255_093660</name>
</gene>
<evidence type="ECO:0000256" key="6">
    <source>
        <dbReference type="ARBA" id="ARBA00022777"/>
    </source>
</evidence>
<keyword evidence="6" id="KW-0418">Kinase</keyword>
<evidence type="ECO:0000256" key="9">
    <source>
        <dbReference type="SAM" id="Coils"/>
    </source>
</evidence>
<dbReference type="Gene3D" id="3.30.565.10">
    <property type="entry name" value="Histidine kinase-like ATPase, C-terminal domain"/>
    <property type="match status" value="1"/>
</dbReference>
<evidence type="ECO:0000256" key="4">
    <source>
        <dbReference type="ARBA" id="ARBA00022679"/>
    </source>
</evidence>
<evidence type="ECO:0000256" key="2">
    <source>
        <dbReference type="ARBA" id="ARBA00012438"/>
    </source>
</evidence>
<keyword evidence="9" id="KW-0175">Coiled coil</keyword>
<keyword evidence="8" id="KW-0902">Two-component regulatory system</keyword>
<dbReference type="SUPFAM" id="SSF55874">
    <property type="entry name" value="ATPase domain of HSP90 chaperone/DNA topoisomerase II/histidine kinase"/>
    <property type="match status" value="1"/>
</dbReference>
<feature type="domain" description="Histidine kinase/HSP90-like ATPase" evidence="10">
    <location>
        <begin position="226"/>
        <end position="316"/>
    </location>
</feature>